<comment type="similarity">
    <text evidence="2 10">Belongs to the binding-protein-dependent transport system permease family. CysTW subfamily.</text>
</comment>
<gene>
    <name evidence="12" type="ORF">A9309_08110</name>
</gene>
<protein>
    <recommendedName>
        <fullName evidence="3 10">Phosphate transport system permease protein PstA</fullName>
    </recommendedName>
</protein>
<keyword evidence="5 10" id="KW-1003">Cell membrane</keyword>
<dbReference type="GO" id="GO:0005886">
    <property type="term" value="C:plasma membrane"/>
    <property type="evidence" value="ECO:0007669"/>
    <property type="project" value="UniProtKB-SubCell"/>
</dbReference>
<reference evidence="12 13" key="1">
    <citation type="submission" date="2016-06" db="EMBL/GenBank/DDBJ databases">
        <title>Draft genome of Moraxella lacunata CCUG 57757A.</title>
        <authorList>
            <person name="Salva-Serra F."/>
            <person name="Engstrom-Jakobsson H."/>
            <person name="Thorell K."/>
            <person name="Gonzales-Siles L."/>
            <person name="Karlsson R."/>
            <person name="Boulund F."/>
            <person name="Engstrand L."/>
            <person name="Kristiansson E."/>
            <person name="Moore E."/>
        </authorList>
    </citation>
    <scope>NUCLEOTIDE SEQUENCE [LARGE SCALE GENOMIC DNA]</scope>
    <source>
        <strain evidence="12 13">CCUG 57757A</strain>
    </source>
</reference>
<dbReference type="InterPro" id="IPR051408">
    <property type="entry name" value="Phosphate_transprt_permease"/>
</dbReference>
<name>A0A1B8PZ88_MORLA</name>
<evidence type="ECO:0000256" key="7">
    <source>
        <dbReference type="ARBA" id="ARBA00022692"/>
    </source>
</evidence>
<keyword evidence="4" id="KW-0813">Transport</keyword>
<dbReference type="InterPro" id="IPR005672">
    <property type="entry name" value="Phosphate_PstA"/>
</dbReference>
<evidence type="ECO:0000259" key="11">
    <source>
        <dbReference type="PROSITE" id="PS50928"/>
    </source>
</evidence>
<dbReference type="PANTHER" id="PTHR42922:SF1">
    <property type="entry name" value="PHOSPHATE TRANSPORT SYSTEM PERMEASE PROTEIN PSTA"/>
    <property type="match status" value="1"/>
</dbReference>
<evidence type="ECO:0000256" key="6">
    <source>
        <dbReference type="ARBA" id="ARBA00022592"/>
    </source>
</evidence>
<feature type="transmembrane region" description="Helical" evidence="10">
    <location>
        <begin position="33"/>
        <end position="58"/>
    </location>
</feature>
<dbReference type="PANTHER" id="PTHR42922">
    <property type="entry name" value="PHOSPHATE TRANSPORT SYSTEM PERMEASE PROTEIN PSTA"/>
    <property type="match status" value="1"/>
</dbReference>
<sequence>MTTLTQSKPTAPTPKFHERMNGTLYQKRKFKNALGIGFTMSAMVFGLFWLVWILITLFSRGATGFMELPIFTANTPPPATVGGLKNAIVGSAMLAFSGLFIGTPVGLMAGIYLAEFADNDGKFGRTLGGVTRFLNDILLSAPSIVIGLFVYALMVSGGRGFSGWAGAVALALIVIPVVVRTTENMLALVPNALRESAYALGTPKYKLVGHVTLKSAKAGVITGVLLAFARITGETAPLLFTALNNLYFSMDMSQTIANLPNTIYQFSMNPDITWNKLAWSAALLITLAVLSLNILARFIGGKEYK</sequence>
<evidence type="ECO:0000256" key="2">
    <source>
        <dbReference type="ARBA" id="ARBA00007069"/>
    </source>
</evidence>
<evidence type="ECO:0000256" key="9">
    <source>
        <dbReference type="ARBA" id="ARBA00023136"/>
    </source>
</evidence>
<dbReference type="GO" id="GO:0005315">
    <property type="term" value="F:phosphate transmembrane transporter activity"/>
    <property type="evidence" value="ECO:0007669"/>
    <property type="project" value="InterPro"/>
</dbReference>
<dbReference type="PROSITE" id="PS50928">
    <property type="entry name" value="ABC_TM1"/>
    <property type="match status" value="1"/>
</dbReference>
<evidence type="ECO:0000256" key="10">
    <source>
        <dbReference type="RuleBase" id="RU363043"/>
    </source>
</evidence>
<feature type="transmembrane region" description="Helical" evidence="10">
    <location>
        <begin position="133"/>
        <end position="155"/>
    </location>
</feature>
<evidence type="ECO:0000313" key="12">
    <source>
        <dbReference type="EMBL" id="OBX61624.1"/>
    </source>
</evidence>
<keyword evidence="7 10" id="KW-0812">Transmembrane</keyword>
<keyword evidence="8 10" id="KW-1133">Transmembrane helix</keyword>
<dbReference type="AlphaFoldDB" id="A0A1B8PZ88"/>
<dbReference type="InterPro" id="IPR035906">
    <property type="entry name" value="MetI-like_sf"/>
</dbReference>
<keyword evidence="9 10" id="KW-0472">Membrane</keyword>
<feature type="transmembrane region" description="Helical" evidence="10">
    <location>
        <begin position="277"/>
        <end position="299"/>
    </location>
</feature>
<evidence type="ECO:0000256" key="5">
    <source>
        <dbReference type="ARBA" id="ARBA00022475"/>
    </source>
</evidence>
<accession>A0A1B8PZ88</accession>
<evidence type="ECO:0000256" key="1">
    <source>
        <dbReference type="ARBA" id="ARBA00004651"/>
    </source>
</evidence>
<organism evidence="12 13">
    <name type="scientific">Moraxella lacunata</name>
    <dbReference type="NCBI Taxonomy" id="477"/>
    <lineage>
        <taxon>Bacteria</taxon>
        <taxon>Pseudomonadati</taxon>
        <taxon>Pseudomonadota</taxon>
        <taxon>Gammaproteobacteria</taxon>
        <taxon>Moraxellales</taxon>
        <taxon>Moraxellaceae</taxon>
        <taxon>Moraxella</taxon>
    </lineage>
</organism>
<evidence type="ECO:0000256" key="3">
    <source>
        <dbReference type="ARBA" id="ARBA00016864"/>
    </source>
</evidence>
<dbReference type="EMBL" id="LZMS01000066">
    <property type="protein sequence ID" value="OBX61624.1"/>
    <property type="molecule type" value="Genomic_DNA"/>
</dbReference>
<dbReference type="CDD" id="cd06261">
    <property type="entry name" value="TM_PBP2"/>
    <property type="match status" value="1"/>
</dbReference>
<dbReference type="Pfam" id="PF00528">
    <property type="entry name" value="BPD_transp_1"/>
    <property type="match status" value="1"/>
</dbReference>
<dbReference type="SUPFAM" id="SSF161098">
    <property type="entry name" value="MetI-like"/>
    <property type="match status" value="1"/>
</dbReference>
<dbReference type="GO" id="GO:0035435">
    <property type="term" value="P:phosphate ion transmembrane transport"/>
    <property type="evidence" value="ECO:0007669"/>
    <property type="project" value="InterPro"/>
</dbReference>
<evidence type="ECO:0000256" key="4">
    <source>
        <dbReference type="ARBA" id="ARBA00022448"/>
    </source>
</evidence>
<dbReference type="Gene3D" id="1.10.3720.10">
    <property type="entry name" value="MetI-like"/>
    <property type="match status" value="1"/>
</dbReference>
<feature type="domain" description="ABC transmembrane type-1" evidence="11">
    <location>
        <begin position="88"/>
        <end position="296"/>
    </location>
</feature>
<dbReference type="Proteomes" id="UP000092607">
    <property type="component" value="Unassembled WGS sequence"/>
</dbReference>
<evidence type="ECO:0000256" key="8">
    <source>
        <dbReference type="ARBA" id="ARBA00022989"/>
    </source>
</evidence>
<feature type="transmembrane region" description="Helical" evidence="10">
    <location>
        <begin position="220"/>
        <end position="243"/>
    </location>
</feature>
<dbReference type="RefSeq" id="WP_065256225.1">
    <property type="nucleotide sequence ID" value="NZ_JARDJM010000026.1"/>
</dbReference>
<comment type="caution">
    <text evidence="12">The sequence shown here is derived from an EMBL/GenBank/DDBJ whole genome shotgun (WGS) entry which is preliminary data.</text>
</comment>
<proteinExistence type="inferred from homology"/>
<comment type="subcellular location">
    <subcellularLocation>
        <location evidence="10">Cell inner membrane</location>
        <topology evidence="10">Multi-pass membrane protein</topology>
    </subcellularLocation>
    <subcellularLocation>
        <location evidence="1">Cell membrane</location>
        <topology evidence="1">Multi-pass membrane protein</topology>
    </subcellularLocation>
</comment>
<feature type="transmembrane region" description="Helical" evidence="10">
    <location>
        <begin position="87"/>
        <end position="113"/>
    </location>
</feature>
<dbReference type="NCBIfam" id="TIGR00974">
    <property type="entry name" value="3a0107s02c"/>
    <property type="match status" value="1"/>
</dbReference>
<keyword evidence="6" id="KW-0592">Phosphate transport</keyword>
<dbReference type="InterPro" id="IPR000515">
    <property type="entry name" value="MetI-like"/>
</dbReference>
<evidence type="ECO:0000313" key="13">
    <source>
        <dbReference type="Proteomes" id="UP000092607"/>
    </source>
</evidence>
<feature type="transmembrane region" description="Helical" evidence="10">
    <location>
        <begin position="161"/>
        <end position="179"/>
    </location>
</feature>